<evidence type="ECO:0000313" key="1">
    <source>
        <dbReference type="EMBL" id="KAI7947358.1"/>
    </source>
</evidence>
<comment type="caution">
    <text evidence="1">The sequence shown here is derived from an EMBL/GenBank/DDBJ whole genome shotgun (WGS) entry which is preliminary data.</text>
</comment>
<reference evidence="2" key="2">
    <citation type="journal article" date="2018" name="Mol. Plant Microbe Interact.">
        <title>Genome sequence resources for the wheat stripe rust pathogen (Puccinia striiformis f. sp. tritici) and the barley stripe rust pathogen (Puccinia striiformis f. sp. hordei).</title>
        <authorList>
            <person name="Xia C."/>
            <person name="Wang M."/>
            <person name="Yin C."/>
            <person name="Cornejo O.E."/>
            <person name="Hulbert S.H."/>
            <person name="Chen X."/>
        </authorList>
    </citation>
    <scope>NUCLEOTIDE SEQUENCE [LARGE SCALE GENOMIC DNA]</scope>
    <source>
        <strain evidence="2">93-210</strain>
    </source>
</reference>
<proteinExistence type="predicted"/>
<dbReference type="Proteomes" id="UP001060170">
    <property type="component" value="Chromosome 9"/>
</dbReference>
<sequence length="85" mass="9599">MLRNSYIIDPWTPCDRPDIPLTTRTFRFQHPPSRMKLAFSLGMVFLACAHIPASCRPTARAAACNESACENPNHHCMLSPSRRSQ</sequence>
<keyword evidence="2" id="KW-1185">Reference proteome</keyword>
<reference evidence="1 2" key="3">
    <citation type="journal article" date="2022" name="Microbiol. Spectr.">
        <title>Folding features and dynamics of 3D genome architecture in plant fungal pathogens.</title>
        <authorList>
            <person name="Xia C."/>
        </authorList>
    </citation>
    <scope>NUCLEOTIDE SEQUENCE [LARGE SCALE GENOMIC DNA]</scope>
    <source>
        <strain evidence="1 2">93-210</strain>
    </source>
</reference>
<reference evidence="2" key="1">
    <citation type="journal article" date="2018" name="BMC Genomics">
        <title>Genomic insights into host adaptation between the wheat stripe rust pathogen (Puccinia striiformis f. sp. tritici) and the barley stripe rust pathogen (Puccinia striiformis f. sp. hordei).</title>
        <authorList>
            <person name="Xia C."/>
            <person name="Wang M."/>
            <person name="Yin C."/>
            <person name="Cornejo O.E."/>
            <person name="Hulbert S.H."/>
            <person name="Chen X."/>
        </authorList>
    </citation>
    <scope>NUCLEOTIDE SEQUENCE [LARGE SCALE GENOMIC DNA]</scope>
    <source>
        <strain evidence="2">93-210</strain>
    </source>
</reference>
<dbReference type="EMBL" id="CM045873">
    <property type="protein sequence ID" value="KAI7947358.1"/>
    <property type="molecule type" value="Genomic_DNA"/>
</dbReference>
<organism evidence="1 2">
    <name type="scientific">Puccinia striiformis f. sp. tritici</name>
    <dbReference type="NCBI Taxonomy" id="168172"/>
    <lineage>
        <taxon>Eukaryota</taxon>
        <taxon>Fungi</taxon>
        <taxon>Dikarya</taxon>
        <taxon>Basidiomycota</taxon>
        <taxon>Pucciniomycotina</taxon>
        <taxon>Pucciniomycetes</taxon>
        <taxon>Pucciniales</taxon>
        <taxon>Pucciniaceae</taxon>
        <taxon>Puccinia</taxon>
    </lineage>
</organism>
<gene>
    <name evidence="1" type="ORF">MJO28_009266</name>
</gene>
<accession>A0ACC0E7A1</accession>
<name>A0ACC0E7A1_9BASI</name>
<evidence type="ECO:0000313" key="2">
    <source>
        <dbReference type="Proteomes" id="UP001060170"/>
    </source>
</evidence>
<protein>
    <submittedName>
        <fullName evidence="1">Uncharacterized protein</fullName>
    </submittedName>
</protein>